<proteinExistence type="predicted"/>
<accession>A0A0A7FT68</accession>
<evidence type="ECO:0000313" key="2">
    <source>
        <dbReference type="EMBL" id="AIY82748.1"/>
    </source>
</evidence>
<dbReference type="InterPro" id="IPR011437">
    <property type="entry name" value="DUF1540"/>
</dbReference>
<dbReference type="eggNOG" id="ENOG5033B22">
    <property type="taxonomic scope" value="Bacteria"/>
</dbReference>
<dbReference type="KEGG" id="cbv:U729_1035"/>
<dbReference type="EMBL" id="CP006905">
    <property type="protein sequence ID" value="AIY82748.1"/>
    <property type="molecule type" value="Genomic_DNA"/>
</dbReference>
<keyword evidence="3" id="KW-1185">Reference proteome</keyword>
<dbReference type="RefSeq" id="WP_070099201.1">
    <property type="nucleotide sequence ID" value="NZ_CP006905.1"/>
</dbReference>
<evidence type="ECO:0000313" key="3">
    <source>
        <dbReference type="Proteomes" id="UP000030635"/>
    </source>
</evidence>
<dbReference type="Proteomes" id="UP000030635">
    <property type="component" value="Chromosome"/>
</dbReference>
<sequence>MDHNPSIGCTVSECKYHCKDDNYCTLQSIEVGKHEAHAKDVKCTDCNSFELEK</sequence>
<evidence type="ECO:0000259" key="1">
    <source>
        <dbReference type="Pfam" id="PF07561"/>
    </source>
</evidence>
<protein>
    <recommendedName>
        <fullName evidence="1">DUF1540 domain-containing protein</fullName>
    </recommendedName>
</protein>
<dbReference type="STRING" id="1561.NPD11_1966"/>
<feature type="domain" description="DUF1540" evidence="1">
    <location>
        <begin position="7"/>
        <end position="49"/>
    </location>
</feature>
<dbReference type="HOGENOM" id="CLU_201605_0_0_9"/>
<dbReference type="Pfam" id="PF07561">
    <property type="entry name" value="DUF1540"/>
    <property type="match status" value="1"/>
</dbReference>
<gene>
    <name evidence="2" type="ORF">U729_1035</name>
</gene>
<dbReference type="OrthoDB" id="1756089at2"/>
<dbReference type="AlphaFoldDB" id="A0A0A7FT68"/>
<name>A0A0A7FT68_9CLOT</name>
<organism evidence="2 3">
    <name type="scientific">Clostridium baratii str. Sullivan</name>
    <dbReference type="NCBI Taxonomy" id="1415775"/>
    <lineage>
        <taxon>Bacteria</taxon>
        <taxon>Bacillati</taxon>
        <taxon>Bacillota</taxon>
        <taxon>Clostridia</taxon>
        <taxon>Eubacteriales</taxon>
        <taxon>Clostridiaceae</taxon>
        <taxon>Clostridium</taxon>
    </lineage>
</organism>
<reference evidence="2 3" key="1">
    <citation type="journal article" date="2015" name="Infect. Genet. Evol.">
        <title>Genomic sequences of six botulinum neurotoxin-producing strains representing three clostridial species illustrate the mobility and diversity of botulinum neurotoxin genes.</title>
        <authorList>
            <person name="Smith T.J."/>
            <person name="Hill K.K."/>
            <person name="Xie G."/>
            <person name="Foley B.T."/>
            <person name="Williamson C.H."/>
            <person name="Foster J.T."/>
            <person name="Johnson S.L."/>
            <person name="Chertkov O."/>
            <person name="Teshima H."/>
            <person name="Gibbons H.S."/>
            <person name="Johnsky L.A."/>
            <person name="Karavis M.A."/>
            <person name="Smith L.A."/>
        </authorList>
    </citation>
    <scope>NUCLEOTIDE SEQUENCE [LARGE SCALE GENOMIC DNA]</scope>
    <source>
        <strain evidence="2">Sullivan</strain>
    </source>
</reference>